<evidence type="ECO:0000313" key="1">
    <source>
        <dbReference type="EMBL" id="AYV81290.1"/>
    </source>
</evidence>
<organism evidence="1">
    <name type="scientific">Harvfovirus sp</name>
    <dbReference type="NCBI Taxonomy" id="2487768"/>
    <lineage>
        <taxon>Viruses</taxon>
        <taxon>Varidnaviria</taxon>
        <taxon>Bamfordvirae</taxon>
        <taxon>Nucleocytoviricota</taxon>
        <taxon>Megaviricetes</taxon>
        <taxon>Imitervirales</taxon>
        <taxon>Mimiviridae</taxon>
        <taxon>Klosneuvirinae</taxon>
    </lineage>
</organism>
<sequence>MACSGASGLIKLNPRGMILLDFTKITFAERIMNRLSNSDSLKL</sequence>
<reference evidence="1" key="1">
    <citation type="submission" date="2018-10" db="EMBL/GenBank/DDBJ databases">
        <title>Hidden diversity of soil giant viruses.</title>
        <authorList>
            <person name="Schulz F."/>
            <person name="Alteio L."/>
            <person name="Goudeau D."/>
            <person name="Ryan E.M."/>
            <person name="Malmstrom R.R."/>
            <person name="Blanchard J."/>
            <person name="Woyke T."/>
        </authorList>
    </citation>
    <scope>NUCLEOTIDE SEQUENCE</scope>
    <source>
        <strain evidence="1">HAV1</strain>
    </source>
</reference>
<protein>
    <submittedName>
        <fullName evidence="1">Uncharacterized protein</fullName>
    </submittedName>
</protein>
<accession>A0A3G5A2D5</accession>
<dbReference type="EMBL" id="MK072267">
    <property type="protein sequence ID" value="AYV81290.1"/>
    <property type="molecule type" value="Genomic_DNA"/>
</dbReference>
<name>A0A3G5A2D5_9VIRU</name>
<gene>
    <name evidence="1" type="ORF">Harvfovirus25_9</name>
</gene>
<proteinExistence type="predicted"/>